<dbReference type="Proteomes" id="UP000054047">
    <property type="component" value="Unassembled WGS sequence"/>
</dbReference>
<proteinExistence type="predicted"/>
<accession>A0A0C2FGS4</accession>
<reference evidence="1 2" key="1">
    <citation type="submission" date="2013-12" db="EMBL/GenBank/DDBJ databases">
        <title>Draft genome of the parsitic nematode Ancylostoma duodenale.</title>
        <authorList>
            <person name="Mitreva M."/>
        </authorList>
    </citation>
    <scope>NUCLEOTIDE SEQUENCE [LARGE SCALE GENOMIC DNA]</scope>
    <source>
        <strain evidence="1 2">Zhejiang</strain>
    </source>
</reference>
<organism evidence="1 2">
    <name type="scientific">Ancylostoma duodenale</name>
    <dbReference type="NCBI Taxonomy" id="51022"/>
    <lineage>
        <taxon>Eukaryota</taxon>
        <taxon>Metazoa</taxon>
        <taxon>Ecdysozoa</taxon>
        <taxon>Nematoda</taxon>
        <taxon>Chromadorea</taxon>
        <taxon>Rhabditida</taxon>
        <taxon>Rhabditina</taxon>
        <taxon>Rhabditomorpha</taxon>
        <taxon>Strongyloidea</taxon>
        <taxon>Ancylostomatidae</taxon>
        <taxon>Ancylostomatinae</taxon>
        <taxon>Ancylostoma</taxon>
    </lineage>
</organism>
<protein>
    <submittedName>
        <fullName evidence="1">Uncharacterized protein</fullName>
    </submittedName>
</protein>
<feature type="non-terminal residue" evidence="1">
    <location>
        <position position="1"/>
    </location>
</feature>
<evidence type="ECO:0000313" key="2">
    <source>
        <dbReference type="Proteomes" id="UP000054047"/>
    </source>
</evidence>
<sequence length="70" mass="8114">HYVCQNLPDALLIIAEAEETWKKREHFTELCMDPIIRKFAVDQLDALLDNQTFPLFILPFIQVGVTILSQ</sequence>
<name>A0A0C2FGS4_9BILA</name>
<dbReference type="AlphaFoldDB" id="A0A0C2FGS4"/>
<keyword evidence="2" id="KW-1185">Reference proteome</keyword>
<evidence type="ECO:0000313" key="1">
    <source>
        <dbReference type="EMBL" id="KIH47790.1"/>
    </source>
</evidence>
<gene>
    <name evidence="1" type="ORF">ANCDUO_22145</name>
</gene>
<dbReference type="EMBL" id="KN765910">
    <property type="protein sequence ID" value="KIH47790.1"/>
    <property type="molecule type" value="Genomic_DNA"/>
</dbReference>